<evidence type="ECO:0000256" key="1">
    <source>
        <dbReference type="SAM" id="MobiDB-lite"/>
    </source>
</evidence>
<evidence type="ECO:0000313" key="3">
    <source>
        <dbReference type="Proteomes" id="UP000218231"/>
    </source>
</evidence>
<sequence>MRFFQAGTNENRPDKQSGEELSACLKGTYWSRLPVEMQIEIVKQKNLDNDDKLNLLCAYPDLLSVISESYPRENPNAANEGKNTWRDSPGIYIEYSEEKKMFYDQIGKEYVLRQPRRIFGLKHDEVMLVDLDSKSKHTAILLDALESTSTTTRKLNCSGTNKVNFLLSFAFAKVLKPSYLIVGFRYEKWNTLNELVEAFPALSELNELRVVGPVCADDDSLLSHLSKFPPSLCFHNSSFLHDGHVVKFLRTLVSTKFEEGSPTAVALKRIVNWTFQMSYETKTEEEATTNRCKLLSELVADIIPPDSEIVNLDSETGAVERRIFELHLAVGDEQHVVYVKEEIDSLNRCRIIQLANQTADLRRIQESPASSTTSDVDEQMPSSDSDPDSDMVDSDEKRSDAFHLDLGHREVRRHFGSFQHFFRRTILVLIRTSRRLSLKIEHLSRKITGTWNPPTTKRTLDSTTAIRPFTTDLVVDWAEQQDEPDDEVMTKVRNLKEIFSPYGEIERVKKVKDYAFVPLQGEGALHQGKWKGGTAKRSREWWSTAPLAKAPERQEEETPASTKSWRNERRTDDLLIFQVDLSPIPMRGCSRMGGGRGAGGGNRSHGFKGDAVTEVAVLCRSVTTGRETSRRTST</sequence>
<organism evidence="2 3">
    <name type="scientific">Diploscapter pachys</name>
    <dbReference type="NCBI Taxonomy" id="2018661"/>
    <lineage>
        <taxon>Eukaryota</taxon>
        <taxon>Metazoa</taxon>
        <taxon>Ecdysozoa</taxon>
        <taxon>Nematoda</taxon>
        <taxon>Chromadorea</taxon>
        <taxon>Rhabditida</taxon>
        <taxon>Rhabditina</taxon>
        <taxon>Rhabditomorpha</taxon>
        <taxon>Rhabditoidea</taxon>
        <taxon>Rhabditidae</taxon>
        <taxon>Diploscapter</taxon>
    </lineage>
</organism>
<accession>A0A2A2JVR0</accession>
<proteinExistence type="predicted"/>
<feature type="region of interest" description="Disordered" evidence="1">
    <location>
        <begin position="363"/>
        <end position="397"/>
    </location>
</feature>
<dbReference type="Proteomes" id="UP000218231">
    <property type="component" value="Unassembled WGS sequence"/>
</dbReference>
<gene>
    <name evidence="2" type="ORF">WR25_17428</name>
</gene>
<dbReference type="OrthoDB" id="3800936at2759"/>
<feature type="region of interest" description="Disordered" evidence="1">
    <location>
        <begin position="545"/>
        <end position="567"/>
    </location>
</feature>
<protein>
    <recommendedName>
        <fullName evidence="4">RRM domain-containing protein</fullName>
    </recommendedName>
</protein>
<reference evidence="2 3" key="1">
    <citation type="journal article" date="2017" name="Curr. Biol.">
        <title>Genome architecture and evolution of a unichromosomal asexual nematode.</title>
        <authorList>
            <person name="Fradin H."/>
            <person name="Zegar C."/>
            <person name="Gutwein M."/>
            <person name="Lucas J."/>
            <person name="Kovtun M."/>
            <person name="Corcoran D."/>
            <person name="Baugh L.R."/>
            <person name="Kiontke K."/>
            <person name="Gunsalus K."/>
            <person name="Fitch D.H."/>
            <person name="Piano F."/>
        </authorList>
    </citation>
    <scope>NUCLEOTIDE SEQUENCE [LARGE SCALE GENOMIC DNA]</scope>
    <source>
        <strain evidence="2">PF1309</strain>
    </source>
</reference>
<name>A0A2A2JVR0_9BILA</name>
<comment type="caution">
    <text evidence="2">The sequence shown here is derived from an EMBL/GenBank/DDBJ whole genome shotgun (WGS) entry which is preliminary data.</text>
</comment>
<dbReference type="EMBL" id="LIAE01010197">
    <property type="protein sequence ID" value="PAV65771.1"/>
    <property type="molecule type" value="Genomic_DNA"/>
</dbReference>
<keyword evidence="3" id="KW-1185">Reference proteome</keyword>
<dbReference type="AlphaFoldDB" id="A0A2A2JVR0"/>
<evidence type="ECO:0008006" key="4">
    <source>
        <dbReference type="Google" id="ProtNLM"/>
    </source>
</evidence>
<dbReference type="STRING" id="2018661.A0A2A2JVR0"/>
<evidence type="ECO:0000313" key="2">
    <source>
        <dbReference type="EMBL" id="PAV65771.1"/>
    </source>
</evidence>